<feature type="domain" description="DUF6455" evidence="1">
    <location>
        <begin position="1"/>
        <end position="84"/>
    </location>
</feature>
<sequence length="92" mass="10572">MKPLGRQNTHVWLAQRMAQVTKTDLVLAMKKAQLNQDDWAAMVEDCRHCDWTEGCKKFLALQIDAPAQVPPDACRNQERFMALRVALEEMDT</sequence>
<evidence type="ECO:0000313" key="3">
    <source>
        <dbReference type="Proteomes" id="UP000183982"/>
    </source>
</evidence>
<dbReference type="Pfam" id="PF20056">
    <property type="entry name" value="DUF6455"/>
    <property type="match status" value="1"/>
</dbReference>
<accession>A0A1M6Q8L9</accession>
<evidence type="ECO:0000313" key="2">
    <source>
        <dbReference type="EMBL" id="SHK16619.1"/>
    </source>
</evidence>
<keyword evidence="3" id="KW-1185">Reference proteome</keyword>
<organism evidence="2 3">
    <name type="scientific">Shimia gijangensis</name>
    <dbReference type="NCBI Taxonomy" id="1470563"/>
    <lineage>
        <taxon>Bacteria</taxon>
        <taxon>Pseudomonadati</taxon>
        <taxon>Pseudomonadota</taxon>
        <taxon>Alphaproteobacteria</taxon>
        <taxon>Rhodobacterales</taxon>
        <taxon>Roseobacteraceae</taxon>
    </lineage>
</organism>
<proteinExistence type="predicted"/>
<name>A0A1M6Q8L9_9RHOB</name>
<dbReference type="RefSeq" id="WP_073255125.1">
    <property type="nucleotide sequence ID" value="NZ_FQZQ01000020.1"/>
</dbReference>
<gene>
    <name evidence="2" type="ORF">SAMN05444000_12074</name>
</gene>
<evidence type="ECO:0000259" key="1">
    <source>
        <dbReference type="Pfam" id="PF20056"/>
    </source>
</evidence>
<dbReference type="AlphaFoldDB" id="A0A1M6Q8L9"/>
<dbReference type="OrthoDB" id="7689275at2"/>
<protein>
    <recommendedName>
        <fullName evidence="1">DUF6455 domain-containing protein</fullName>
    </recommendedName>
</protein>
<dbReference type="Proteomes" id="UP000183982">
    <property type="component" value="Unassembled WGS sequence"/>
</dbReference>
<dbReference type="InterPro" id="IPR045601">
    <property type="entry name" value="DUF6455"/>
</dbReference>
<dbReference type="EMBL" id="FQZQ01000020">
    <property type="protein sequence ID" value="SHK16619.1"/>
    <property type="molecule type" value="Genomic_DNA"/>
</dbReference>
<dbReference type="STRING" id="1470563.SAMN05444000_12074"/>
<reference evidence="3" key="1">
    <citation type="submission" date="2016-11" db="EMBL/GenBank/DDBJ databases">
        <authorList>
            <person name="Varghese N."/>
            <person name="Submissions S."/>
        </authorList>
    </citation>
    <scope>NUCLEOTIDE SEQUENCE [LARGE SCALE GENOMIC DNA]</scope>
    <source>
        <strain evidence="3">DSM 100564</strain>
    </source>
</reference>